<dbReference type="GO" id="GO:0005929">
    <property type="term" value="C:cilium"/>
    <property type="evidence" value="ECO:0007669"/>
    <property type="project" value="UniProtKB-SubCell"/>
</dbReference>
<keyword evidence="4" id="KW-0969">Cilium</keyword>
<feature type="region of interest" description="Disordered" evidence="6">
    <location>
        <begin position="809"/>
        <end position="830"/>
    </location>
</feature>
<feature type="region of interest" description="Disordered" evidence="6">
    <location>
        <begin position="1407"/>
        <end position="1427"/>
    </location>
</feature>
<feature type="compositionally biased region" description="Polar residues" evidence="6">
    <location>
        <begin position="2890"/>
        <end position="2899"/>
    </location>
</feature>
<dbReference type="Pfam" id="PF22544">
    <property type="entry name" value="HYDIN_VesB_CFA65-like_Ig"/>
    <property type="match status" value="1"/>
</dbReference>
<dbReference type="EMBL" id="JADGKB010000008">
    <property type="protein sequence ID" value="KAJ3261021.1"/>
    <property type="molecule type" value="Genomic_DNA"/>
</dbReference>
<dbReference type="PANTHER" id="PTHR39211:SF1">
    <property type="entry name" value="ABNORMAL SPINDLE-LIKE MICROCEPHALY-ASSOCIATED PROTEIN ASH DOMAIN-CONTAINING PROTEIN"/>
    <property type="match status" value="1"/>
</dbReference>
<evidence type="ECO:0000313" key="8">
    <source>
        <dbReference type="EMBL" id="KAJ3261021.1"/>
    </source>
</evidence>
<comment type="caution">
    <text evidence="8">The sequence shown here is derived from an EMBL/GenBank/DDBJ whole genome shotgun (WGS) entry which is preliminary data.</text>
</comment>
<evidence type="ECO:0000256" key="1">
    <source>
        <dbReference type="ARBA" id="ARBA00004138"/>
    </source>
</evidence>
<evidence type="ECO:0000259" key="7">
    <source>
        <dbReference type="Pfam" id="PF22544"/>
    </source>
</evidence>
<feature type="region of interest" description="Disordered" evidence="6">
    <location>
        <begin position="1317"/>
        <end position="1344"/>
    </location>
</feature>
<gene>
    <name evidence="8" type="ORF">HK103_006976</name>
</gene>
<sequence>MIEVTGKIILDQVYDNGLHSLTRFEIKNTTDLKLTVKLRSNLTKIAFQKSNENLPDQLQVENTNTVEYCMARTNTGFNQLFNFVGHIDQIDLEPFQTQKIIIAFLPTTEPNTPTIFKEDATHDFIEINGLLFFFCFKKDKLGLVKQDSKAILEKPIISPKIGRTNTDPAKNIDGDVVIPPDFQVTTKFKSRICKSVFTTDISSTGLIFDDCVVGGTYFKDFTVHNRSEIMLFWTLTSVDLSNKNHKNWLKFTDYDTGEPLDFSPLAAYTPKRIRVSFKPTDVGEFNYELQIENQNDASNTVQTHVHAIVRSVMREEKLIISTGNMLDFGDCCAGLMKKKFIILRNVSESPLEIGFSSDSPDVVFQLKSEEVQTYEPIRSRQHSKQMSEPLHRDSFDISDGLLEPPEKLLHDRLTEISGVSRTHSELSITRTHSSSSSVGSSPGYPNGEDQDVPLPNIVEALRSNHDSVSRTMSEDYDSFSSFDLPYNKDVGILGEEITRIEELILRPGIEKHIEVCYLPQRDPITSDYRSCRLSKRNFRVTLSSCKPGQQNNSEKNIIQCVSKVCTSAIEVSPSTINFGDTNVSTLKSAPLIVRNMSDLPTLIELRYVSKVLSSFRGEIVIPAKQSVEVKIDIYPRKVNPDYKKDITVANLFNPDNDQIVQVHSTNIDQQKVTFHSLFYNILTPAATNFIDFGTALINSPVVRTFIIENISDQDLVLELSNSMPGDIGIYGVAEYNPTVLPRNSERKEKLLESIEDRRKLNRPSTESKVNSLKAAQSTSGITIGSVTLKSRRNMGDITQAVASPDYLDLASSNKVEPPRSPSRRKNTYTVPLRSLRSNFTKKNSAQNDDDVSDVSGTYEDVSLSDNLLCKPDEKVENAETTKFAMDTLLPLLEKETGMISPHFTNYESEEKYVKTQQTIRRELDDCIRDAQLVPLSRVTVGPQKQLTIILVFKSNNQNLSSLQGKARKYDARVFFKMIEFDRTIKAMQFDYLLKKENADKIPIREMMVRSLVAKSLMELGQKHINFGNMDKTERRTKKIVIRNKSEVPLIYGIRKSGSIASGDLIFSEGKYGVIRGYGKREVEFMFDPSLAGLFQENLTIENIQNPDNNQTLIVKANIRQPANFFIENLLLSFGPCLIDQVCQNVQNIVISNTSTKHTRIFEVKVDPQELVFEQCSGEIWFSIDSSGEDEDGNQKVLLSKEMEERIEQLEQKHKIAVRKGRQDKADKIMEELKLLRAGKVAKSENEKQEDSSPVALNTTKSAHTSAKDLLAITSNTVPKVKTTDCSIIFPIGPRCVKTVKVFFKPSRISRISIRGSPDFQSDTSYSKFESSSLPSNPSLSAVGTEDTRSIDSEICTARIYIHEQKNTDIVKRVLVKSTVCYDQQAYLRVLQEEQDVSRKSETDNGFQFDTPVISSMPSTTTSQNLPQSPIKNFIPEVATPKFTVEMQLVDLGKLEIGEKKHCYFVLINQSDRDLRFILDIPRDLAATLYAKKQAGILKANETRKIELTLIPRSLGRLKATIHVQDSRKSQKISITYIYYATLSSYLRLNFNSHERINHFGLADVKQGNYELDFGYCYIDYQKRFAKVVPIEVENITDNPIVLSAISNLSQQCYIFADNLLENSLSSNPITLNGNEKVIVYIALQPGLVSTGSASLLKKLEKPFNIQTDAKLASQIDCRNLIGGIRFMIFVKDNIKELDSYPASSKVVSNPDNFVNVFTHTLKFNAAIGQSFFAVSDKVINFGSKCSKGQLVRGKFWVYNLTSSMPLQFQLQPSSGIIIEDFKGCIGPVESSSQTGSNIQGECVTFSLMCAKYGFYNESIVCKNMNNLNQNFEVSVRAFCNPTFVSCSVLNQKRVEDDTMDIIRWENVYSSVVQDGGASYLRLQKKSRTDSMPLYENSVELKNNTDELIHLQAYSDIGLNFRWMINVGSGFVVDNLIQNTSEVENSRVNNKLAVLGSALLLQPKEKAIAVISVTSLNMLLDENNASTVNLGKRFIQDGILVFKNVDKQVDVAAFELSVGYCQSVGSIETNIIDLGKVGHINMWQEVKFQFKIHNPSEITYLYDFEIPDYVEITSIGNENENIPSKRKIEPGCHQVIECQFNPRQVQERISGAQSGTITIKNIFNPSNDLTVTLKYFMTQFELKFDRLNSGELQLPPLIFPSSPSALPCDNWFVITNVADQDVKFDIGCTLTPDVESLISTEILSRNSNSPIGTSVSLPSKGSIEVKIRIAAKDAIRLSQGMIASSYLTNPAGVTLGTFWLTSKVKQSIDGDKENTLKLVESVALRGVFVEGPTFTLSESSLTFKTIVLSDSDDDKKPQSTQPALTIQKQNISVTNLSNNYTLDLKVAIEYPIEFASAAENIIEISPLKEDGTFQVEAGGQITITFSLRDSKIYGISDDIKVHFIDKNSLSKKGQTVSIKLLEDNTGMLQSTTDYTDDVPTKLFETRTSRVMADVYQNRGTEDIPIVRDELTLSPEIQNFSLKQESAISYSAPVPPVLEIKGCKKLYDITSGKFEGFYELDLGQQDLSPTALSKKITIELTTGSQASYRICPVNEKDSDWIVCNRYEGLLEMSRSNSFSASSQQITLSLMVALRGTYYAYLMIQNLDNYMDTKFVRVTMEVVAKQNLKRSTNTTQTEVAAPYKADLNNNKVFQVYTHAIESKSSTIDMGMLSFGAFYVTKSLVIFNHELTPLEFSVTSNLPRDDESELIFSLSRSGAKLFSTIRIEGGSSCQVFLRLLLMPSSKIGAQLEDYVEHKDIEIYVNCRLVKDYQKVIPLKALCTPLQMTVSPNDFVFSCAVSKKANNEIEALTPQQIQCDNDILAITNSSDKTLEFHIICDSIYFDIELHNPGPAAKATSPHHRSYNTFTSRVLHYLSGKKRNNDDSSDSDEDTPTANTSSLSKLSFSHGHQGLITCTLEPKATKKYRIIPLLNNINKHIEQLRKQKYIMDHFVLYNKKKPHERQRLYVRLSFGHLKTFQFASDSLNHFHILESHCIRLLRQIATLPGLLNDIDSDAFFLYRYIVDELIHYGTREQAAYRYLHLGSLLFKSLFTASRGLLPSFITPNNFWIAPFVSFLSFFPRRNTQIEPLVELAKVLVPQEQ</sequence>
<dbReference type="Gene3D" id="2.60.40.10">
    <property type="entry name" value="Immunoglobulins"/>
    <property type="match status" value="4"/>
</dbReference>
<accession>A0AAD5Y7U5</accession>
<evidence type="ECO:0000256" key="4">
    <source>
        <dbReference type="ARBA" id="ARBA00023069"/>
    </source>
</evidence>
<feature type="compositionally biased region" description="Polar residues" evidence="6">
    <location>
        <begin position="1318"/>
        <end position="1329"/>
    </location>
</feature>
<dbReference type="InterPro" id="IPR013783">
    <property type="entry name" value="Ig-like_fold"/>
</dbReference>
<feature type="region of interest" description="Disordered" evidence="6">
    <location>
        <begin position="421"/>
        <end position="453"/>
    </location>
</feature>
<evidence type="ECO:0000256" key="6">
    <source>
        <dbReference type="SAM" id="MobiDB-lite"/>
    </source>
</evidence>
<organism evidence="8 9">
    <name type="scientific">Boothiomyces macroporosus</name>
    <dbReference type="NCBI Taxonomy" id="261099"/>
    <lineage>
        <taxon>Eukaryota</taxon>
        <taxon>Fungi</taxon>
        <taxon>Fungi incertae sedis</taxon>
        <taxon>Chytridiomycota</taxon>
        <taxon>Chytridiomycota incertae sedis</taxon>
        <taxon>Chytridiomycetes</taxon>
        <taxon>Rhizophydiales</taxon>
        <taxon>Terramycetaceae</taxon>
        <taxon>Boothiomyces</taxon>
    </lineage>
</organism>
<protein>
    <recommendedName>
        <fullName evidence="7">HYDIN/VesB/CFA65-like Ig-like domain-containing protein</fullName>
    </recommendedName>
</protein>
<dbReference type="PANTHER" id="PTHR39211">
    <property type="entry name" value="CHROMOSOME 7, WHOLE GENOME SHOTGUN SEQUENCE"/>
    <property type="match status" value="1"/>
</dbReference>
<keyword evidence="3" id="KW-0963">Cytoplasm</keyword>
<feature type="compositionally biased region" description="Low complexity" evidence="6">
    <location>
        <begin position="1330"/>
        <end position="1340"/>
    </location>
</feature>
<dbReference type="GO" id="GO:0005737">
    <property type="term" value="C:cytoplasm"/>
    <property type="evidence" value="ECO:0007669"/>
    <property type="project" value="UniProtKB-SubCell"/>
</dbReference>
<evidence type="ECO:0000256" key="2">
    <source>
        <dbReference type="ARBA" id="ARBA00004496"/>
    </source>
</evidence>
<evidence type="ECO:0000256" key="5">
    <source>
        <dbReference type="ARBA" id="ARBA00023273"/>
    </source>
</evidence>
<evidence type="ECO:0000313" key="9">
    <source>
        <dbReference type="Proteomes" id="UP001210925"/>
    </source>
</evidence>
<comment type="subcellular location">
    <subcellularLocation>
        <location evidence="1">Cell projection</location>
        <location evidence="1">Cilium</location>
    </subcellularLocation>
    <subcellularLocation>
        <location evidence="2">Cytoplasm</location>
    </subcellularLocation>
</comment>
<dbReference type="Proteomes" id="UP001210925">
    <property type="component" value="Unassembled WGS sequence"/>
</dbReference>
<keyword evidence="9" id="KW-1185">Reference proteome</keyword>
<feature type="region of interest" description="Disordered" evidence="6">
    <location>
        <begin position="2875"/>
        <end position="2899"/>
    </location>
</feature>
<feature type="compositionally biased region" description="Low complexity" evidence="6">
    <location>
        <begin position="425"/>
        <end position="441"/>
    </location>
</feature>
<proteinExistence type="predicted"/>
<dbReference type="InterPro" id="IPR053879">
    <property type="entry name" value="HYDIN_VesB_CFA65-like_Ig"/>
</dbReference>
<evidence type="ECO:0000256" key="3">
    <source>
        <dbReference type="ARBA" id="ARBA00022490"/>
    </source>
</evidence>
<reference evidence="8" key="1">
    <citation type="submission" date="2020-05" db="EMBL/GenBank/DDBJ databases">
        <title>Phylogenomic resolution of chytrid fungi.</title>
        <authorList>
            <person name="Stajich J.E."/>
            <person name="Amses K."/>
            <person name="Simmons R."/>
            <person name="Seto K."/>
            <person name="Myers J."/>
            <person name="Bonds A."/>
            <person name="Quandt C.A."/>
            <person name="Barry K."/>
            <person name="Liu P."/>
            <person name="Grigoriev I."/>
            <person name="Longcore J.E."/>
            <person name="James T.Y."/>
        </authorList>
    </citation>
    <scope>NUCLEOTIDE SEQUENCE</scope>
    <source>
        <strain evidence="8">PLAUS21</strain>
    </source>
</reference>
<feature type="domain" description="HYDIN/VesB/CFA65-like Ig-like" evidence="7">
    <location>
        <begin position="1440"/>
        <end position="1534"/>
    </location>
</feature>
<name>A0AAD5Y7U5_9FUNG</name>
<keyword evidence="5" id="KW-0966">Cell projection</keyword>